<protein>
    <recommendedName>
        <fullName evidence="3">Allene oxide cyclase barrel-like domain-containing protein</fullName>
    </recommendedName>
</protein>
<reference evidence="1 2" key="1">
    <citation type="submission" date="2017-06" db="EMBL/GenBank/DDBJ databases">
        <authorList>
            <person name="Kim H.J."/>
            <person name="Triplett B.A."/>
        </authorList>
    </citation>
    <scope>NUCLEOTIDE SEQUENCE [LARGE SCALE GENOMIC DNA]</scope>
    <source>
        <strain evidence="1 2">CGMCC 4.2132</strain>
    </source>
</reference>
<dbReference type="Proteomes" id="UP000198282">
    <property type="component" value="Unassembled WGS sequence"/>
</dbReference>
<sequence>MDLAHPRRIGVRLDGSPLTNAVGEQNVQPRLRMPGGAARCGDVNDNDLLNDRRFVMVSSTASAVDPDGPTEFSYRESGGIIWGDYTGDTVVHGRFVGTRDDDRIELTYVHLTKNGDRVGGQSSSRIEALPDGRLNLVEEFQFAGDDTAHVSVCTEIRG</sequence>
<accession>A0A239EGQ7</accession>
<evidence type="ECO:0008006" key="3">
    <source>
        <dbReference type="Google" id="ProtNLM"/>
    </source>
</evidence>
<keyword evidence="2" id="KW-1185">Reference proteome</keyword>
<dbReference type="AlphaFoldDB" id="A0A239EGQ7"/>
<dbReference type="InterPro" id="IPR058595">
    <property type="entry name" value="Avidin-like"/>
</dbReference>
<gene>
    <name evidence="1" type="ORF">SAMN05216276_1009145</name>
</gene>
<evidence type="ECO:0000313" key="1">
    <source>
        <dbReference type="EMBL" id="SNS43940.1"/>
    </source>
</evidence>
<name>A0A239EGQ7_9ACTN</name>
<dbReference type="EMBL" id="FZOD01000009">
    <property type="protein sequence ID" value="SNS43940.1"/>
    <property type="molecule type" value="Genomic_DNA"/>
</dbReference>
<proteinExistence type="predicted"/>
<evidence type="ECO:0000313" key="2">
    <source>
        <dbReference type="Proteomes" id="UP000198282"/>
    </source>
</evidence>
<organism evidence="1 2">
    <name type="scientific">Streptosporangium subroseum</name>
    <dbReference type="NCBI Taxonomy" id="106412"/>
    <lineage>
        <taxon>Bacteria</taxon>
        <taxon>Bacillati</taxon>
        <taxon>Actinomycetota</taxon>
        <taxon>Actinomycetes</taxon>
        <taxon>Streptosporangiales</taxon>
        <taxon>Streptosporangiaceae</taxon>
        <taxon>Streptosporangium</taxon>
    </lineage>
</organism>
<dbReference type="Pfam" id="PF26421">
    <property type="entry name" value="Avidin_like"/>
    <property type="match status" value="1"/>
</dbReference>